<dbReference type="PANTHER" id="PTHR30006:SF2">
    <property type="entry name" value="ABC TRANSPORTER SUBSTRATE-BINDING PROTEIN"/>
    <property type="match status" value="1"/>
</dbReference>
<dbReference type="Pfam" id="PF13343">
    <property type="entry name" value="SBP_bac_6"/>
    <property type="match status" value="1"/>
</dbReference>
<evidence type="ECO:0000256" key="1">
    <source>
        <dbReference type="ARBA" id="ARBA00022729"/>
    </source>
</evidence>
<dbReference type="PANTHER" id="PTHR30006">
    <property type="entry name" value="THIAMINE-BINDING PERIPLASMIC PROTEIN-RELATED"/>
    <property type="match status" value="1"/>
</dbReference>
<keyword evidence="2" id="KW-1185">Reference proteome</keyword>
<dbReference type="Proteomes" id="UP000095287">
    <property type="component" value="Unplaced"/>
</dbReference>
<name>A0A1I8AVI8_9BILA</name>
<sequence length="382" mass="40986">MWVTSLAEISATIVLYYGGMETMPIQMFRQIDAGFLARASAYGTASDLSIQQVTSGAGALMKRIEAEAKNPLGDVVWGTGYGTMAAFQQNFEAYESPENKAIPEAFHGKDSLWTSSNAHVMVIMANDRQLKGQAAPKTWADLFDPQWKGKVIIGDPASSGSAYDQVYGIYQLYGAEGLQKLAANVIVSKSSGQVYKSVANGEYPLGVTMEYAAYAYVAGGQKGIELIYPEDGTFIAPEGVAVIKNPKNGQEAARKLVDVLLSKEVQEAELVENFRRPTRNDINVAELTKLPNLDQIKIANIDPLKAAADSLTTVAGEPATRLRGGTCMPFFTKAMAPIMLSAPMSAASMTTAFMPTSTLRPMTQPCSTAPCPTWPSSCTTVS</sequence>
<evidence type="ECO:0000313" key="3">
    <source>
        <dbReference type="WBParaSite" id="L893_g9663.t1"/>
    </source>
</evidence>
<dbReference type="WBParaSite" id="L893_g9663.t1">
    <property type="protein sequence ID" value="L893_g9663.t1"/>
    <property type="gene ID" value="L893_g9663"/>
</dbReference>
<dbReference type="SUPFAM" id="SSF53850">
    <property type="entry name" value="Periplasmic binding protein-like II"/>
    <property type="match status" value="1"/>
</dbReference>
<organism evidence="2 3">
    <name type="scientific">Steinernema glaseri</name>
    <dbReference type="NCBI Taxonomy" id="37863"/>
    <lineage>
        <taxon>Eukaryota</taxon>
        <taxon>Metazoa</taxon>
        <taxon>Ecdysozoa</taxon>
        <taxon>Nematoda</taxon>
        <taxon>Chromadorea</taxon>
        <taxon>Rhabditida</taxon>
        <taxon>Tylenchina</taxon>
        <taxon>Panagrolaimomorpha</taxon>
        <taxon>Strongyloidoidea</taxon>
        <taxon>Steinernematidae</taxon>
        <taxon>Steinernema</taxon>
    </lineage>
</organism>
<protein>
    <submittedName>
        <fullName evidence="3">Extracellular solute-binding protein</fullName>
    </submittedName>
</protein>
<dbReference type="GO" id="GO:0030975">
    <property type="term" value="F:thiamine binding"/>
    <property type="evidence" value="ECO:0007669"/>
    <property type="project" value="TreeGrafter"/>
</dbReference>
<dbReference type="GO" id="GO:0030976">
    <property type="term" value="F:thiamine pyrophosphate binding"/>
    <property type="evidence" value="ECO:0007669"/>
    <property type="project" value="TreeGrafter"/>
</dbReference>
<proteinExistence type="predicted"/>
<keyword evidence="1" id="KW-0732">Signal</keyword>
<reference evidence="3" key="1">
    <citation type="submission" date="2016-11" db="UniProtKB">
        <authorList>
            <consortium name="WormBaseParasite"/>
        </authorList>
    </citation>
    <scope>IDENTIFICATION</scope>
</reference>
<evidence type="ECO:0000313" key="2">
    <source>
        <dbReference type="Proteomes" id="UP000095287"/>
    </source>
</evidence>
<accession>A0A1I8AVI8</accession>
<dbReference type="Gene3D" id="3.40.190.10">
    <property type="entry name" value="Periplasmic binding protein-like II"/>
    <property type="match status" value="2"/>
</dbReference>
<dbReference type="GO" id="GO:0015888">
    <property type="term" value="P:thiamine transport"/>
    <property type="evidence" value="ECO:0007669"/>
    <property type="project" value="TreeGrafter"/>
</dbReference>
<dbReference type="AlphaFoldDB" id="A0A1I8AVI8"/>